<dbReference type="Pfam" id="PF00857">
    <property type="entry name" value="Isochorismatase"/>
    <property type="match status" value="1"/>
</dbReference>
<dbReference type="Proteomes" id="UP000182179">
    <property type="component" value="Unassembled WGS sequence"/>
</dbReference>
<protein>
    <submittedName>
        <fullName evidence="3">Cysteine hydrolase</fullName>
    </submittedName>
    <submittedName>
        <fullName evidence="4">Nicotinamidase-related amidase</fullName>
    </submittedName>
</protein>
<dbReference type="Proteomes" id="UP000181661">
    <property type="component" value="Unassembled WGS sequence"/>
</dbReference>
<keyword evidence="6" id="KW-1185">Reference proteome</keyword>
<dbReference type="EMBL" id="MDDR01000037">
    <property type="protein sequence ID" value="OIN49409.1"/>
    <property type="molecule type" value="Genomic_DNA"/>
</dbReference>
<evidence type="ECO:0000313" key="6">
    <source>
        <dbReference type="Proteomes" id="UP000182179"/>
    </source>
</evidence>
<evidence type="ECO:0000313" key="5">
    <source>
        <dbReference type="Proteomes" id="UP000181661"/>
    </source>
</evidence>
<evidence type="ECO:0000313" key="3">
    <source>
        <dbReference type="EMBL" id="OIN49409.1"/>
    </source>
</evidence>
<organism evidence="3 5">
    <name type="scientific">Pseudomonas costantinii</name>
    <dbReference type="NCBI Taxonomy" id="168469"/>
    <lineage>
        <taxon>Bacteria</taxon>
        <taxon>Pseudomonadati</taxon>
        <taxon>Pseudomonadota</taxon>
        <taxon>Gammaproteobacteria</taxon>
        <taxon>Pseudomonadales</taxon>
        <taxon>Pseudomonadaceae</taxon>
        <taxon>Pseudomonas</taxon>
    </lineage>
</organism>
<evidence type="ECO:0000313" key="4">
    <source>
        <dbReference type="EMBL" id="SEE17124.1"/>
    </source>
</evidence>
<evidence type="ECO:0000259" key="2">
    <source>
        <dbReference type="Pfam" id="PF00857"/>
    </source>
</evidence>
<proteinExistence type="predicted"/>
<keyword evidence="1 3" id="KW-0378">Hydrolase</keyword>
<feature type="domain" description="Isochorismatase-like" evidence="2">
    <location>
        <begin position="67"/>
        <end position="239"/>
    </location>
</feature>
<dbReference type="GO" id="GO:0016787">
    <property type="term" value="F:hydrolase activity"/>
    <property type="evidence" value="ECO:0007669"/>
    <property type="project" value="UniProtKB-KW"/>
</dbReference>
<dbReference type="CDD" id="cd01014">
    <property type="entry name" value="nicotinamidase_related"/>
    <property type="match status" value="1"/>
</dbReference>
<dbReference type="InterPro" id="IPR036380">
    <property type="entry name" value="Isochorismatase-like_sf"/>
</dbReference>
<dbReference type="PANTHER" id="PTHR43540">
    <property type="entry name" value="PEROXYUREIDOACRYLATE/UREIDOACRYLATE AMIDOHYDROLASE-RELATED"/>
    <property type="match status" value="1"/>
</dbReference>
<dbReference type="Gene3D" id="3.40.50.850">
    <property type="entry name" value="Isochorismatase-like"/>
    <property type="match status" value="1"/>
</dbReference>
<dbReference type="PANTHER" id="PTHR43540:SF6">
    <property type="entry name" value="ISOCHORISMATASE-LIKE DOMAIN-CONTAINING PROTEIN"/>
    <property type="match status" value="1"/>
</dbReference>
<dbReference type="SUPFAM" id="SSF52499">
    <property type="entry name" value="Isochorismatase-like hydrolases"/>
    <property type="match status" value="1"/>
</dbReference>
<sequence length="247" mass="26257">MTQTASFLAAQPVRSLPALLKSTLVGLGMMMGLGQCAVAAETAANQQPTIRAMLGAKPIDRLDPKTTALLVIDFQNEYFTGRMPIPDGMKALENTQRLIKFADKEHIQVIHVQHIAPDGAAVFAKNGKTVDFHPLMKPRPQDKLVQKTTVSVFASTDLDAQLKKAGVKTLIISGLMTHACVAGAARDAAPMGYDVVVASDASATRAITRADGRSVTKDELHNSALAEIEDTFGSVLTASQIIALPVN</sequence>
<dbReference type="InterPro" id="IPR050272">
    <property type="entry name" value="Isochorismatase-like_hydrls"/>
</dbReference>
<dbReference type="RefSeq" id="WP_071485896.1">
    <property type="nucleotide sequence ID" value="NZ_FNTS01000002.1"/>
</dbReference>
<evidence type="ECO:0000256" key="1">
    <source>
        <dbReference type="ARBA" id="ARBA00022801"/>
    </source>
</evidence>
<reference evidence="3 5" key="1">
    <citation type="submission" date="2016-08" db="EMBL/GenBank/DDBJ databases">
        <title>Draft genome sequence of Pseudomonas costantinii LMG 22119, type strain isolated from cultivated mushroom (Agaricus bisporus) sporophores.</title>
        <authorList>
            <person name="Tambong J.T."/>
        </authorList>
    </citation>
    <scope>NUCLEOTIDE SEQUENCE [LARGE SCALE GENOMIC DNA]</scope>
    <source>
        <strain evidence="3 5">LMG 22119</strain>
    </source>
</reference>
<name>A0A1S2USW4_9PSED</name>
<dbReference type="InterPro" id="IPR000868">
    <property type="entry name" value="Isochorismatase-like_dom"/>
</dbReference>
<dbReference type="EMBL" id="FNTS01000002">
    <property type="protein sequence ID" value="SEE17124.1"/>
    <property type="molecule type" value="Genomic_DNA"/>
</dbReference>
<dbReference type="AlphaFoldDB" id="A0A1S2USW4"/>
<gene>
    <name evidence="3" type="ORF">BFL40_21935</name>
    <name evidence="4" type="ORF">SAMN04515675_4273</name>
</gene>
<reference evidence="4 6" key="2">
    <citation type="submission" date="2016-10" db="EMBL/GenBank/DDBJ databases">
        <authorList>
            <person name="Varghese N."/>
            <person name="Submissions S."/>
        </authorList>
    </citation>
    <scope>NUCLEOTIDE SEQUENCE [LARGE SCALE GENOMIC DNA]</scope>
    <source>
        <strain evidence="4 6">BS2773</strain>
    </source>
</reference>
<accession>A0A1S2USW4</accession>
<comment type="caution">
    <text evidence="3">The sequence shown here is derived from an EMBL/GenBank/DDBJ whole genome shotgun (WGS) entry which is preliminary data.</text>
</comment>
<dbReference type="OrthoDB" id="1157330at2"/>